<feature type="signal peptide" evidence="2">
    <location>
        <begin position="1"/>
        <end position="23"/>
    </location>
</feature>
<proteinExistence type="predicted"/>
<dbReference type="NCBIfam" id="NF037995">
    <property type="entry name" value="TRAP_S1"/>
    <property type="match status" value="1"/>
</dbReference>
<dbReference type="InterPro" id="IPR038404">
    <property type="entry name" value="TRAP_DctP_sf"/>
</dbReference>
<name>A0A7Z0RWS6_9GAMM</name>
<dbReference type="Pfam" id="PF03480">
    <property type="entry name" value="DctP"/>
    <property type="match status" value="1"/>
</dbReference>
<comment type="caution">
    <text evidence="3">The sequence shown here is derived from an EMBL/GenBank/DDBJ whole genome shotgun (WGS) entry which is preliminary data.</text>
</comment>
<evidence type="ECO:0000256" key="1">
    <source>
        <dbReference type="ARBA" id="ARBA00022729"/>
    </source>
</evidence>
<dbReference type="GO" id="GO:0055085">
    <property type="term" value="P:transmembrane transport"/>
    <property type="evidence" value="ECO:0007669"/>
    <property type="project" value="InterPro"/>
</dbReference>
<feature type="chain" id="PRO_5031509632" evidence="2">
    <location>
        <begin position="24"/>
        <end position="376"/>
    </location>
</feature>
<protein>
    <submittedName>
        <fullName evidence="3">C4-dicarboxylate TRAP transporter substrate-binding protein</fullName>
    </submittedName>
</protein>
<sequence>MKMKSLVKSIAMVALAGSMLAQAVQARDLRLAPGVPPAHPAHTPLYTEFLNTLAEESDGRLGGQIMGTEIASLGNMRTAIRSGLVEAGLLLPAYFPADLPNFNLVGDQGLIGTNSLAMNGAVTEYIATCGDCQEEFSELGIVYTSTHTTDVYHLMTNKPVTTVEDLRGMRMRVGGPQWSRWLEYMEGTPVSTPVGETFEALSQGVIEGSIGSSADIISFRLEDAIDYLTYIGLGTFHSTTSHAIGQTVWNSLSPEDRKAVARASTRASALATKRWAYEMPAEADQVARDNGIEILEASEELVEETQRFAEEDLVYAAEQAESRYGVSDATAKLERFQGLVEKWNVIVEELDEDPEAIAGAINQEVWEKVDFTTYGN</sequence>
<keyword evidence="1 2" id="KW-0732">Signal</keyword>
<reference evidence="3 4" key="1">
    <citation type="journal article" date="2003" name="Extremophiles">
        <title>Halomonas glaciei sp. nov. isolated from fast ice of Adelie Land, Antarctica.</title>
        <authorList>
            <person name="Reddy G.S."/>
            <person name="Raghavan P.U."/>
            <person name="Sarita N.B."/>
            <person name="Prakash J.S."/>
            <person name="Nagesh N."/>
            <person name="Delille D."/>
            <person name="Shivaji S."/>
        </authorList>
    </citation>
    <scope>NUCLEOTIDE SEQUENCE [LARGE SCALE GENOMIC DNA]</scope>
    <source>
        <strain evidence="3 4">DD39</strain>
    </source>
</reference>
<dbReference type="EMBL" id="JACCDE010000002">
    <property type="protein sequence ID" value="NYS76441.1"/>
    <property type="molecule type" value="Genomic_DNA"/>
</dbReference>
<dbReference type="InterPro" id="IPR018389">
    <property type="entry name" value="DctP_fam"/>
</dbReference>
<accession>A0A7Z0RWS6</accession>
<evidence type="ECO:0000313" key="4">
    <source>
        <dbReference type="Proteomes" id="UP000526892"/>
    </source>
</evidence>
<evidence type="ECO:0000256" key="2">
    <source>
        <dbReference type="SAM" id="SignalP"/>
    </source>
</evidence>
<dbReference type="AlphaFoldDB" id="A0A7Z0RWS6"/>
<dbReference type="Proteomes" id="UP000526892">
    <property type="component" value="Unassembled WGS sequence"/>
</dbReference>
<dbReference type="PANTHER" id="PTHR33376">
    <property type="match status" value="1"/>
</dbReference>
<keyword evidence="4" id="KW-1185">Reference proteome</keyword>
<dbReference type="CDD" id="cd13666">
    <property type="entry name" value="PBP2_TRAP_DctP_like_1"/>
    <property type="match status" value="1"/>
</dbReference>
<evidence type="ECO:0000313" key="3">
    <source>
        <dbReference type="EMBL" id="NYS76441.1"/>
    </source>
</evidence>
<dbReference type="Gene3D" id="3.40.190.170">
    <property type="entry name" value="Bacterial extracellular solute-binding protein, family 7"/>
    <property type="match status" value="1"/>
</dbReference>
<dbReference type="PANTHER" id="PTHR33376:SF5">
    <property type="entry name" value="EXTRACYTOPLASMIC SOLUTE RECEPTOR PROTEIN"/>
    <property type="match status" value="1"/>
</dbReference>
<organism evidence="3 4">
    <name type="scientific">Vreelandella glaciei</name>
    <dbReference type="NCBI Taxonomy" id="186761"/>
    <lineage>
        <taxon>Bacteria</taxon>
        <taxon>Pseudomonadati</taxon>
        <taxon>Pseudomonadota</taxon>
        <taxon>Gammaproteobacteria</taxon>
        <taxon>Oceanospirillales</taxon>
        <taxon>Halomonadaceae</taxon>
        <taxon>Vreelandella</taxon>
    </lineage>
</organism>
<dbReference type="RefSeq" id="WP_179914953.1">
    <property type="nucleotide sequence ID" value="NZ_JACCDE010000002.1"/>
</dbReference>
<gene>
    <name evidence="3" type="ORF">HZS80_01655</name>
</gene>